<accession>A0A4C1THS1</accession>
<comment type="caution">
    <text evidence="2">The sequence shown here is derived from an EMBL/GenBank/DDBJ whole genome shotgun (WGS) entry which is preliminary data.</text>
</comment>
<sequence>MCGPIYLTPVPVLQFEITQLSFKAGDTWSESRPMTAGVVDGESMQSRHLDHPQTGNCELLMYRYCNDGRRPVQRRHNEIPSPRRSGSKPPVGSTLKIPGSPGAASSSIAAGTNDPTQILIWRAFRTAVAQTTFIYRPHKIPEKNTSTAIYLVLGNKNYGQRYRRPRPRSMKETRTGYGAPGWGDSRQNYKDKLRQ</sequence>
<protein>
    <submittedName>
        <fullName evidence="2">Uncharacterized protein</fullName>
    </submittedName>
</protein>
<feature type="region of interest" description="Disordered" evidence="1">
    <location>
        <begin position="72"/>
        <end position="109"/>
    </location>
</feature>
<keyword evidence="3" id="KW-1185">Reference proteome</keyword>
<organism evidence="2 3">
    <name type="scientific">Eumeta variegata</name>
    <name type="common">Bagworm moth</name>
    <name type="synonym">Eumeta japonica</name>
    <dbReference type="NCBI Taxonomy" id="151549"/>
    <lineage>
        <taxon>Eukaryota</taxon>
        <taxon>Metazoa</taxon>
        <taxon>Ecdysozoa</taxon>
        <taxon>Arthropoda</taxon>
        <taxon>Hexapoda</taxon>
        <taxon>Insecta</taxon>
        <taxon>Pterygota</taxon>
        <taxon>Neoptera</taxon>
        <taxon>Endopterygota</taxon>
        <taxon>Lepidoptera</taxon>
        <taxon>Glossata</taxon>
        <taxon>Ditrysia</taxon>
        <taxon>Tineoidea</taxon>
        <taxon>Psychidae</taxon>
        <taxon>Oiketicinae</taxon>
        <taxon>Eumeta</taxon>
    </lineage>
</organism>
<feature type="compositionally biased region" description="Low complexity" evidence="1">
    <location>
        <begin position="97"/>
        <end position="109"/>
    </location>
</feature>
<evidence type="ECO:0000313" key="2">
    <source>
        <dbReference type="EMBL" id="GBP13120.1"/>
    </source>
</evidence>
<gene>
    <name evidence="2" type="ORF">EVAR_70366_1</name>
</gene>
<dbReference type="Proteomes" id="UP000299102">
    <property type="component" value="Unassembled WGS sequence"/>
</dbReference>
<dbReference type="EMBL" id="BGZK01005228">
    <property type="protein sequence ID" value="GBP13120.1"/>
    <property type="molecule type" value="Genomic_DNA"/>
</dbReference>
<evidence type="ECO:0000313" key="3">
    <source>
        <dbReference type="Proteomes" id="UP000299102"/>
    </source>
</evidence>
<proteinExistence type="predicted"/>
<evidence type="ECO:0000256" key="1">
    <source>
        <dbReference type="SAM" id="MobiDB-lite"/>
    </source>
</evidence>
<dbReference type="AlphaFoldDB" id="A0A4C1THS1"/>
<reference evidence="2 3" key="1">
    <citation type="journal article" date="2019" name="Commun. Biol.">
        <title>The bagworm genome reveals a unique fibroin gene that provides high tensile strength.</title>
        <authorList>
            <person name="Kono N."/>
            <person name="Nakamura H."/>
            <person name="Ohtoshi R."/>
            <person name="Tomita M."/>
            <person name="Numata K."/>
            <person name="Arakawa K."/>
        </authorList>
    </citation>
    <scope>NUCLEOTIDE SEQUENCE [LARGE SCALE GENOMIC DNA]</scope>
</reference>
<name>A0A4C1THS1_EUMVA</name>
<feature type="region of interest" description="Disordered" evidence="1">
    <location>
        <begin position="160"/>
        <end position="195"/>
    </location>
</feature>